<comment type="domain">
    <text evidence="7">The DHHC domain is required for palmitoyltransferase activity.</text>
</comment>
<keyword evidence="6 7" id="KW-0012">Acyltransferase</keyword>
<evidence type="ECO:0000259" key="8">
    <source>
        <dbReference type="Pfam" id="PF01529"/>
    </source>
</evidence>
<evidence type="ECO:0000256" key="3">
    <source>
        <dbReference type="ARBA" id="ARBA00022692"/>
    </source>
</evidence>
<comment type="catalytic activity">
    <reaction evidence="7">
        <text>L-cysteinyl-[protein] + hexadecanoyl-CoA = S-hexadecanoyl-L-cysteinyl-[protein] + CoA</text>
        <dbReference type="Rhea" id="RHEA:36683"/>
        <dbReference type="Rhea" id="RHEA-COMP:10131"/>
        <dbReference type="Rhea" id="RHEA-COMP:11032"/>
        <dbReference type="ChEBI" id="CHEBI:29950"/>
        <dbReference type="ChEBI" id="CHEBI:57287"/>
        <dbReference type="ChEBI" id="CHEBI:57379"/>
        <dbReference type="ChEBI" id="CHEBI:74151"/>
        <dbReference type="EC" id="2.3.1.225"/>
    </reaction>
</comment>
<comment type="subcellular location">
    <subcellularLocation>
        <location evidence="1">Membrane</location>
        <topology evidence="1">Multi-pass membrane protein</topology>
    </subcellularLocation>
</comment>
<name>A0A1R2ALH4_9CILI</name>
<feature type="domain" description="Palmitoyltransferase DHHC" evidence="8">
    <location>
        <begin position="143"/>
        <end position="267"/>
    </location>
</feature>
<protein>
    <recommendedName>
        <fullName evidence="7">Palmitoyltransferase</fullName>
        <ecNumber evidence="7">2.3.1.225</ecNumber>
    </recommendedName>
</protein>
<dbReference type="Proteomes" id="UP000187209">
    <property type="component" value="Unassembled WGS sequence"/>
</dbReference>
<dbReference type="AlphaFoldDB" id="A0A1R2ALH4"/>
<accession>A0A1R2ALH4</accession>
<dbReference type="InterPro" id="IPR039859">
    <property type="entry name" value="PFA4/ZDH16/20/ERF2-like"/>
</dbReference>
<comment type="caution">
    <text evidence="9">The sequence shown here is derived from an EMBL/GenBank/DDBJ whole genome shotgun (WGS) entry which is preliminary data.</text>
</comment>
<evidence type="ECO:0000256" key="7">
    <source>
        <dbReference type="RuleBase" id="RU079119"/>
    </source>
</evidence>
<keyword evidence="10" id="KW-1185">Reference proteome</keyword>
<gene>
    <name evidence="9" type="ORF">SteCoe_38354</name>
</gene>
<evidence type="ECO:0000256" key="1">
    <source>
        <dbReference type="ARBA" id="ARBA00004141"/>
    </source>
</evidence>
<feature type="transmembrane region" description="Helical" evidence="7">
    <location>
        <begin position="87"/>
        <end position="110"/>
    </location>
</feature>
<dbReference type="GO" id="GO:0016020">
    <property type="term" value="C:membrane"/>
    <property type="evidence" value="ECO:0007669"/>
    <property type="project" value="UniProtKB-SubCell"/>
</dbReference>
<evidence type="ECO:0000313" key="9">
    <source>
        <dbReference type="EMBL" id="OMJ65371.1"/>
    </source>
</evidence>
<dbReference type="Pfam" id="PF01529">
    <property type="entry name" value="DHHC"/>
    <property type="match status" value="1"/>
</dbReference>
<sequence>MLDAKYEEVVTESSEDLAPRLPPWKKSTLSEKALRAVLNLAVYFPVLTLWTVSVFFYLTFVICYLIPNVSYVSSHAELYYWNTSSEYFWAKVKAWVIFSLLSVFVILFCISTIRAMMTPPGNVPQKWDISGDMKSEIEKRQDGQDRICIRCEMKKPDRTHHCRQCEKCVLRMDHHCNWIANCVGFYNYKYFMCMLFYGVISLSIIVGSFWETVVIVLNDNSNSTSYCFFITFAYSVNCLAFFVLTAFTGYHFWLIWNNFTTIEYCEKRGKNSEIFKGLSPYRQGTYMNFKQALGENPLFWFIPTNFKALGDGVVFAYHDS</sequence>
<feature type="transmembrane region" description="Helical" evidence="7">
    <location>
        <begin position="40"/>
        <end position="67"/>
    </location>
</feature>
<evidence type="ECO:0000256" key="5">
    <source>
        <dbReference type="ARBA" id="ARBA00023136"/>
    </source>
</evidence>
<comment type="similarity">
    <text evidence="7">Belongs to the DHHC palmitoyltransferase family.</text>
</comment>
<reference evidence="9 10" key="1">
    <citation type="submission" date="2016-11" db="EMBL/GenBank/DDBJ databases">
        <title>The macronuclear genome of Stentor coeruleus: a giant cell with tiny introns.</title>
        <authorList>
            <person name="Slabodnick M."/>
            <person name="Ruby J.G."/>
            <person name="Reiff S.B."/>
            <person name="Swart E.C."/>
            <person name="Gosai S."/>
            <person name="Prabakaran S."/>
            <person name="Witkowska E."/>
            <person name="Larue G.E."/>
            <person name="Fisher S."/>
            <person name="Freeman R.M."/>
            <person name="Gunawardena J."/>
            <person name="Chu W."/>
            <person name="Stover N.A."/>
            <person name="Gregory B.D."/>
            <person name="Nowacki M."/>
            <person name="Derisi J."/>
            <person name="Roy S.W."/>
            <person name="Marshall W.F."/>
            <person name="Sood P."/>
        </authorList>
    </citation>
    <scope>NUCLEOTIDE SEQUENCE [LARGE SCALE GENOMIC DNA]</scope>
    <source>
        <strain evidence="9">WM001</strain>
    </source>
</reference>
<proteinExistence type="inferred from homology"/>
<keyword evidence="2 7" id="KW-0808">Transferase</keyword>
<dbReference type="PROSITE" id="PS50216">
    <property type="entry name" value="DHHC"/>
    <property type="match status" value="1"/>
</dbReference>
<dbReference type="OrthoDB" id="9909019at2759"/>
<keyword evidence="3 7" id="KW-0812">Transmembrane</keyword>
<evidence type="ECO:0000256" key="2">
    <source>
        <dbReference type="ARBA" id="ARBA00022679"/>
    </source>
</evidence>
<dbReference type="GO" id="GO:0019706">
    <property type="term" value="F:protein-cysteine S-palmitoyltransferase activity"/>
    <property type="evidence" value="ECO:0007669"/>
    <property type="project" value="UniProtKB-EC"/>
</dbReference>
<keyword evidence="5 7" id="KW-0472">Membrane</keyword>
<feature type="transmembrane region" description="Helical" evidence="7">
    <location>
        <begin position="195"/>
        <end position="217"/>
    </location>
</feature>
<keyword evidence="4 7" id="KW-1133">Transmembrane helix</keyword>
<dbReference type="EC" id="2.3.1.225" evidence="7"/>
<evidence type="ECO:0000256" key="4">
    <source>
        <dbReference type="ARBA" id="ARBA00022989"/>
    </source>
</evidence>
<dbReference type="PANTHER" id="PTHR12246">
    <property type="entry name" value="PALMITOYLTRANSFERASE ZDHHC16"/>
    <property type="match status" value="1"/>
</dbReference>
<feature type="transmembrane region" description="Helical" evidence="7">
    <location>
        <begin position="223"/>
        <end position="247"/>
    </location>
</feature>
<evidence type="ECO:0000256" key="6">
    <source>
        <dbReference type="ARBA" id="ARBA00023315"/>
    </source>
</evidence>
<dbReference type="EMBL" id="MPUH01002185">
    <property type="protein sequence ID" value="OMJ65371.1"/>
    <property type="molecule type" value="Genomic_DNA"/>
</dbReference>
<evidence type="ECO:0000313" key="10">
    <source>
        <dbReference type="Proteomes" id="UP000187209"/>
    </source>
</evidence>
<organism evidence="9 10">
    <name type="scientific">Stentor coeruleus</name>
    <dbReference type="NCBI Taxonomy" id="5963"/>
    <lineage>
        <taxon>Eukaryota</taxon>
        <taxon>Sar</taxon>
        <taxon>Alveolata</taxon>
        <taxon>Ciliophora</taxon>
        <taxon>Postciliodesmatophora</taxon>
        <taxon>Heterotrichea</taxon>
        <taxon>Heterotrichida</taxon>
        <taxon>Stentoridae</taxon>
        <taxon>Stentor</taxon>
    </lineage>
</organism>
<dbReference type="InterPro" id="IPR001594">
    <property type="entry name" value="Palmitoyltrfase_DHHC"/>
</dbReference>